<dbReference type="PROSITE" id="PS50853">
    <property type="entry name" value="FN3"/>
    <property type="match status" value="1"/>
</dbReference>
<dbReference type="Gene3D" id="2.60.40.10">
    <property type="entry name" value="Immunoglobulins"/>
    <property type="match status" value="1"/>
</dbReference>
<gene>
    <name evidence="2" type="ORF">P5673_005793</name>
</gene>
<organism evidence="2 3">
    <name type="scientific">Acropora cervicornis</name>
    <name type="common">Staghorn coral</name>
    <dbReference type="NCBI Taxonomy" id="6130"/>
    <lineage>
        <taxon>Eukaryota</taxon>
        <taxon>Metazoa</taxon>
        <taxon>Cnidaria</taxon>
        <taxon>Anthozoa</taxon>
        <taxon>Hexacorallia</taxon>
        <taxon>Scleractinia</taxon>
        <taxon>Astrocoeniina</taxon>
        <taxon>Acroporidae</taxon>
        <taxon>Acropora</taxon>
    </lineage>
</organism>
<evidence type="ECO:0000259" key="1">
    <source>
        <dbReference type="PROSITE" id="PS50853"/>
    </source>
</evidence>
<dbReference type="InterPro" id="IPR003961">
    <property type="entry name" value="FN3_dom"/>
</dbReference>
<sequence>MTAKDQGSPTGITITWDAPRDQGIYTPSYYHVAYETISDAGRPVLNSSRFSLNVSANSRQLPLDGLETYTTCKIKVESDGLDGKVQNSKVLFGGLYVSLIQVAMNTFNAIETFQPA</sequence>
<protein>
    <recommendedName>
        <fullName evidence="1">Fibronectin type-III domain-containing protein</fullName>
    </recommendedName>
</protein>
<comment type="caution">
    <text evidence="2">The sequence shown here is derived from an EMBL/GenBank/DDBJ whole genome shotgun (WGS) entry which is preliminary data.</text>
</comment>
<accession>A0AAD9QYT7</accession>
<dbReference type="SUPFAM" id="SSF49265">
    <property type="entry name" value="Fibronectin type III"/>
    <property type="match status" value="1"/>
</dbReference>
<dbReference type="AlphaFoldDB" id="A0AAD9QYT7"/>
<dbReference type="InterPro" id="IPR036116">
    <property type="entry name" value="FN3_sf"/>
</dbReference>
<evidence type="ECO:0000313" key="3">
    <source>
        <dbReference type="Proteomes" id="UP001249851"/>
    </source>
</evidence>
<reference evidence="2" key="2">
    <citation type="journal article" date="2023" name="Science">
        <title>Genomic signatures of disease resistance in endangered staghorn corals.</title>
        <authorList>
            <person name="Vollmer S.V."/>
            <person name="Selwyn J.D."/>
            <person name="Despard B.A."/>
            <person name="Roesel C.L."/>
        </authorList>
    </citation>
    <scope>NUCLEOTIDE SEQUENCE</scope>
    <source>
        <strain evidence="2">K2</strain>
    </source>
</reference>
<dbReference type="InterPro" id="IPR013783">
    <property type="entry name" value="Ig-like_fold"/>
</dbReference>
<evidence type="ECO:0000313" key="2">
    <source>
        <dbReference type="EMBL" id="KAK2569934.1"/>
    </source>
</evidence>
<dbReference type="EMBL" id="JARQWQ010000009">
    <property type="protein sequence ID" value="KAK2569934.1"/>
    <property type="molecule type" value="Genomic_DNA"/>
</dbReference>
<proteinExistence type="predicted"/>
<keyword evidence="3" id="KW-1185">Reference proteome</keyword>
<dbReference type="Proteomes" id="UP001249851">
    <property type="component" value="Unassembled WGS sequence"/>
</dbReference>
<dbReference type="Pfam" id="PF00041">
    <property type="entry name" value="fn3"/>
    <property type="match status" value="1"/>
</dbReference>
<reference evidence="2" key="1">
    <citation type="journal article" date="2023" name="G3 (Bethesda)">
        <title>Whole genome assembly and annotation of the endangered Caribbean coral Acropora cervicornis.</title>
        <authorList>
            <person name="Selwyn J.D."/>
            <person name="Vollmer S.V."/>
        </authorList>
    </citation>
    <scope>NUCLEOTIDE SEQUENCE</scope>
    <source>
        <strain evidence="2">K2</strain>
    </source>
</reference>
<feature type="domain" description="Fibronectin type-III" evidence="1">
    <location>
        <begin position="1"/>
        <end position="98"/>
    </location>
</feature>
<name>A0AAD9QYT7_ACRCE</name>